<keyword evidence="2" id="KW-0812">Transmembrane</keyword>
<accession>A0A9P4MLA2</accession>
<organism evidence="3 4">
    <name type="scientific">Myriangium duriaei CBS 260.36</name>
    <dbReference type="NCBI Taxonomy" id="1168546"/>
    <lineage>
        <taxon>Eukaryota</taxon>
        <taxon>Fungi</taxon>
        <taxon>Dikarya</taxon>
        <taxon>Ascomycota</taxon>
        <taxon>Pezizomycotina</taxon>
        <taxon>Dothideomycetes</taxon>
        <taxon>Dothideomycetidae</taxon>
        <taxon>Myriangiales</taxon>
        <taxon>Myriangiaceae</taxon>
        <taxon>Myriangium</taxon>
    </lineage>
</organism>
<dbReference type="PANTHER" id="PTHR33365">
    <property type="entry name" value="YALI0B05434P"/>
    <property type="match status" value="1"/>
</dbReference>
<dbReference type="Pfam" id="PF11807">
    <property type="entry name" value="UstYa"/>
    <property type="match status" value="1"/>
</dbReference>
<sequence>MYKPLPSDDGAENHRPCLTPRKRSIILLAVVLFATSVALNGVLIYQRYVTPWELMNKLPSRVAHLSRNKITKYNQHTVDFTSTNRTIQDSAWRDPELDWTIQIVALEDHHIASLDLLQSSTWPWDSSKKVYVLAGAHDMHCLHALRNALNEYHDGVPEPQHTKPYSHLLHCLNVLRESAMCAADDTPLYVGRYNANASPASTVGERQLGMDTPRMCRDWSAVTNWAVAHSACFKAVAQDNPDIVSKDAFKSCPDHSTPWLN</sequence>
<proteinExistence type="inferred from homology"/>
<dbReference type="Proteomes" id="UP000799439">
    <property type="component" value="Unassembled WGS sequence"/>
</dbReference>
<comment type="similarity">
    <text evidence="1">Belongs to the ustYa family.</text>
</comment>
<dbReference type="PANTHER" id="PTHR33365:SF6">
    <property type="entry name" value="OXIDASE USTYA"/>
    <property type="match status" value="1"/>
</dbReference>
<protein>
    <submittedName>
        <fullName evidence="3">Uncharacterized protein</fullName>
    </submittedName>
</protein>
<dbReference type="GO" id="GO:0043386">
    <property type="term" value="P:mycotoxin biosynthetic process"/>
    <property type="evidence" value="ECO:0007669"/>
    <property type="project" value="InterPro"/>
</dbReference>
<gene>
    <name evidence="3" type="ORF">K461DRAFT_306869</name>
</gene>
<evidence type="ECO:0000313" key="4">
    <source>
        <dbReference type="Proteomes" id="UP000799439"/>
    </source>
</evidence>
<keyword evidence="2" id="KW-0472">Membrane</keyword>
<evidence type="ECO:0000256" key="2">
    <source>
        <dbReference type="SAM" id="Phobius"/>
    </source>
</evidence>
<dbReference type="EMBL" id="ML996087">
    <property type="protein sequence ID" value="KAF2151541.1"/>
    <property type="molecule type" value="Genomic_DNA"/>
</dbReference>
<comment type="caution">
    <text evidence="3">The sequence shown here is derived from an EMBL/GenBank/DDBJ whole genome shotgun (WGS) entry which is preliminary data.</text>
</comment>
<keyword evidence="4" id="KW-1185">Reference proteome</keyword>
<dbReference type="OrthoDB" id="3687641at2759"/>
<keyword evidence="2" id="KW-1133">Transmembrane helix</keyword>
<reference evidence="3" key="1">
    <citation type="journal article" date="2020" name="Stud. Mycol.">
        <title>101 Dothideomycetes genomes: a test case for predicting lifestyles and emergence of pathogens.</title>
        <authorList>
            <person name="Haridas S."/>
            <person name="Albert R."/>
            <person name="Binder M."/>
            <person name="Bloem J."/>
            <person name="Labutti K."/>
            <person name="Salamov A."/>
            <person name="Andreopoulos B."/>
            <person name="Baker S."/>
            <person name="Barry K."/>
            <person name="Bills G."/>
            <person name="Bluhm B."/>
            <person name="Cannon C."/>
            <person name="Castanera R."/>
            <person name="Culley D."/>
            <person name="Daum C."/>
            <person name="Ezra D."/>
            <person name="Gonzalez J."/>
            <person name="Henrissat B."/>
            <person name="Kuo A."/>
            <person name="Liang C."/>
            <person name="Lipzen A."/>
            <person name="Lutzoni F."/>
            <person name="Magnuson J."/>
            <person name="Mondo S."/>
            <person name="Nolan M."/>
            <person name="Ohm R."/>
            <person name="Pangilinan J."/>
            <person name="Park H.-J."/>
            <person name="Ramirez L."/>
            <person name="Alfaro M."/>
            <person name="Sun H."/>
            <person name="Tritt A."/>
            <person name="Yoshinaga Y."/>
            <person name="Zwiers L.-H."/>
            <person name="Turgeon B."/>
            <person name="Goodwin S."/>
            <person name="Spatafora J."/>
            <person name="Crous P."/>
            <person name="Grigoriev I."/>
        </authorList>
    </citation>
    <scope>NUCLEOTIDE SEQUENCE</scope>
    <source>
        <strain evidence="3">CBS 260.36</strain>
    </source>
</reference>
<feature type="transmembrane region" description="Helical" evidence="2">
    <location>
        <begin position="25"/>
        <end position="45"/>
    </location>
</feature>
<evidence type="ECO:0000313" key="3">
    <source>
        <dbReference type="EMBL" id="KAF2151541.1"/>
    </source>
</evidence>
<dbReference type="AlphaFoldDB" id="A0A9P4MLA2"/>
<name>A0A9P4MLA2_9PEZI</name>
<dbReference type="InterPro" id="IPR021765">
    <property type="entry name" value="UstYa-like"/>
</dbReference>
<evidence type="ECO:0000256" key="1">
    <source>
        <dbReference type="ARBA" id="ARBA00035112"/>
    </source>
</evidence>